<evidence type="ECO:0000256" key="7">
    <source>
        <dbReference type="SAM" id="MobiDB-lite"/>
    </source>
</evidence>
<dbReference type="AlphaFoldDB" id="A0A2T0M7A7"/>
<dbReference type="Pfam" id="PF00294">
    <property type="entry name" value="PfkB"/>
    <property type="match status" value="1"/>
</dbReference>
<dbReference type="InterPro" id="IPR050306">
    <property type="entry name" value="PfkB_Carbo_kinase"/>
</dbReference>
<dbReference type="PRINTS" id="PR00990">
    <property type="entry name" value="RIBOKINASE"/>
</dbReference>
<dbReference type="InterPro" id="IPR002139">
    <property type="entry name" value="Ribo/fructo_kinase"/>
</dbReference>
<keyword evidence="2 6" id="KW-0808">Transferase</keyword>
<dbReference type="GO" id="GO:0008865">
    <property type="term" value="F:fructokinase activity"/>
    <property type="evidence" value="ECO:0007669"/>
    <property type="project" value="UniProtKB-ARBA"/>
</dbReference>
<dbReference type="PANTHER" id="PTHR43085:SF1">
    <property type="entry name" value="PSEUDOURIDINE KINASE-RELATED"/>
    <property type="match status" value="1"/>
</dbReference>
<evidence type="ECO:0000313" key="10">
    <source>
        <dbReference type="Proteomes" id="UP000238312"/>
    </source>
</evidence>
<dbReference type="PROSITE" id="PS00584">
    <property type="entry name" value="PFKB_KINASES_2"/>
    <property type="match status" value="1"/>
</dbReference>
<dbReference type="Proteomes" id="UP000238312">
    <property type="component" value="Unassembled WGS sequence"/>
</dbReference>
<keyword evidence="4 6" id="KW-0418">Kinase</keyword>
<comment type="caution">
    <text evidence="9">The sequence shown here is derived from an EMBL/GenBank/DDBJ whole genome shotgun (WGS) entry which is preliminary data.</text>
</comment>
<dbReference type="GO" id="GO:0006000">
    <property type="term" value="P:fructose metabolic process"/>
    <property type="evidence" value="ECO:0007669"/>
    <property type="project" value="UniProtKB-ARBA"/>
</dbReference>
<dbReference type="Gene3D" id="3.40.1190.20">
    <property type="match status" value="1"/>
</dbReference>
<evidence type="ECO:0000256" key="2">
    <source>
        <dbReference type="ARBA" id="ARBA00022679"/>
    </source>
</evidence>
<dbReference type="EMBL" id="PVNG01000028">
    <property type="protein sequence ID" value="PRX53305.1"/>
    <property type="molecule type" value="Genomic_DNA"/>
</dbReference>
<evidence type="ECO:0000313" key="9">
    <source>
        <dbReference type="EMBL" id="PRX53305.1"/>
    </source>
</evidence>
<evidence type="ECO:0000256" key="1">
    <source>
        <dbReference type="ARBA" id="ARBA00010688"/>
    </source>
</evidence>
<gene>
    <name evidence="9" type="ORF">B0I32_12861</name>
</gene>
<feature type="region of interest" description="Disordered" evidence="7">
    <location>
        <begin position="13"/>
        <end position="65"/>
    </location>
</feature>
<dbReference type="CDD" id="cd01167">
    <property type="entry name" value="bac_FRK"/>
    <property type="match status" value="1"/>
</dbReference>
<feature type="compositionally biased region" description="Low complexity" evidence="7">
    <location>
        <begin position="47"/>
        <end position="63"/>
    </location>
</feature>
<dbReference type="InterPro" id="IPR029056">
    <property type="entry name" value="Ribokinase-like"/>
</dbReference>
<dbReference type="InterPro" id="IPR002173">
    <property type="entry name" value="Carboh/pur_kinase_PfkB_CS"/>
</dbReference>
<evidence type="ECO:0000259" key="8">
    <source>
        <dbReference type="Pfam" id="PF00294"/>
    </source>
</evidence>
<keyword evidence="10" id="KW-1185">Reference proteome</keyword>
<dbReference type="SUPFAM" id="SSF53613">
    <property type="entry name" value="Ribokinase-like"/>
    <property type="match status" value="1"/>
</dbReference>
<sequence length="356" mass="36484">MIAVLGECVADAFTDHRPADPPVRPSDGPAGGRTGGSENGPAGGPEDGPASGPASGPGARPVGMALRVLPGGGPANTAVALARLGTAARFLGRLSHDVFGDLFRAHLTSSGVDLSAAVAAGELSTLAVAALDADGRAVYTFYADGTADWGWTPDELDGDRLGPASCLHTGSLALVRRPGGEAVEEFARAVRSRATVSIDPNVRPGFATRDDYRVERWCAWSDILKLSTDDVDFLLPGVPYERACDTWHAAGARLVVVTKGAAGALISLDGERAEVPAPRVRVVDTVGAGDAFTAGLLHDLEARGLLGGRLDALDLETAVAAATFAAEVAALTCSVPGADPPWRDRLTGRRSSGPAR</sequence>
<evidence type="ECO:0000256" key="3">
    <source>
        <dbReference type="ARBA" id="ARBA00022741"/>
    </source>
</evidence>
<evidence type="ECO:0000256" key="6">
    <source>
        <dbReference type="RuleBase" id="RU003704"/>
    </source>
</evidence>
<accession>A0A2T0M7A7</accession>
<comment type="similarity">
    <text evidence="1 6">Belongs to the carbohydrate kinase PfkB family.</text>
</comment>
<dbReference type="GO" id="GO:0005524">
    <property type="term" value="F:ATP binding"/>
    <property type="evidence" value="ECO:0007669"/>
    <property type="project" value="UniProtKB-KW"/>
</dbReference>
<feature type="domain" description="Carbohydrate kinase PfkB" evidence="8">
    <location>
        <begin position="67"/>
        <end position="342"/>
    </location>
</feature>
<name>A0A2T0M7A7_9ACTN</name>
<organism evidence="9 10">
    <name type="scientific">Nonomuraea fuscirosea</name>
    <dbReference type="NCBI Taxonomy" id="1291556"/>
    <lineage>
        <taxon>Bacteria</taxon>
        <taxon>Bacillati</taxon>
        <taxon>Actinomycetota</taxon>
        <taxon>Actinomycetes</taxon>
        <taxon>Streptosporangiales</taxon>
        <taxon>Streptosporangiaceae</taxon>
        <taxon>Nonomuraea</taxon>
    </lineage>
</organism>
<dbReference type="InterPro" id="IPR011611">
    <property type="entry name" value="PfkB_dom"/>
</dbReference>
<keyword evidence="3" id="KW-0547">Nucleotide-binding</keyword>
<dbReference type="RefSeq" id="WP_245956588.1">
    <property type="nucleotide sequence ID" value="NZ_PVNG01000028.1"/>
</dbReference>
<dbReference type="PANTHER" id="PTHR43085">
    <property type="entry name" value="HEXOKINASE FAMILY MEMBER"/>
    <property type="match status" value="1"/>
</dbReference>
<keyword evidence="5" id="KW-0067">ATP-binding</keyword>
<feature type="compositionally biased region" description="Gly residues" evidence="7">
    <location>
        <begin position="29"/>
        <end position="46"/>
    </location>
</feature>
<evidence type="ECO:0000256" key="4">
    <source>
        <dbReference type="ARBA" id="ARBA00022777"/>
    </source>
</evidence>
<evidence type="ECO:0000256" key="5">
    <source>
        <dbReference type="ARBA" id="ARBA00022840"/>
    </source>
</evidence>
<reference evidence="9 10" key="1">
    <citation type="submission" date="2018-03" db="EMBL/GenBank/DDBJ databases">
        <title>Genomic Encyclopedia of Type Strains, Phase III (KMG-III): the genomes of soil and plant-associated and newly described type strains.</title>
        <authorList>
            <person name="Whitman W."/>
        </authorList>
    </citation>
    <scope>NUCLEOTIDE SEQUENCE [LARGE SCALE GENOMIC DNA]</scope>
    <source>
        <strain evidence="9 10">CGMCC 4.7104</strain>
    </source>
</reference>
<protein>
    <submittedName>
        <fullName evidence="9">Fructokinase</fullName>
    </submittedName>
</protein>
<proteinExistence type="inferred from homology"/>